<evidence type="ECO:0000256" key="3">
    <source>
        <dbReference type="ARBA" id="ARBA00023186"/>
    </source>
</evidence>
<sequence>MAGLYARLFLRGEVKMPVAGLVICFIPEKLEEVKSSLSKVSGLEIHGWNDKGEMVVVYEGDTFEEMEKEVKEWPKKIEGVLSVNVAYFNVEDEVERIEKGEYVPERPWKE</sequence>
<organism evidence="4 5">
    <name type="scientific">Thermosulfurimonas dismutans</name>
    <dbReference type="NCBI Taxonomy" id="999894"/>
    <lineage>
        <taxon>Bacteria</taxon>
        <taxon>Pseudomonadati</taxon>
        <taxon>Thermodesulfobacteriota</taxon>
        <taxon>Thermodesulfobacteria</taxon>
        <taxon>Thermodesulfobacteriales</taxon>
        <taxon>Thermodesulfobacteriaceae</taxon>
        <taxon>Thermosulfurimonas</taxon>
    </lineage>
</organism>
<dbReference type="STRING" id="999894.TDIS_0601"/>
<evidence type="ECO:0000313" key="5">
    <source>
        <dbReference type="Proteomes" id="UP000078390"/>
    </source>
</evidence>
<dbReference type="Proteomes" id="UP000078390">
    <property type="component" value="Unassembled WGS sequence"/>
</dbReference>
<evidence type="ECO:0000313" key="4">
    <source>
        <dbReference type="EMBL" id="OAQ21380.1"/>
    </source>
</evidence>
<comment type="caution">
    <text evidence="4">The sequence shown here is derived from an EMBL/GenBank/DDBJ whole genome shotgun (WGS) entry which is preliminary data.</text>
</comment>
<dbReference type="Gene3D" id="3.30.70.920">
    <property type="match status" value="1"/>
</dbReference>
<dbReference type="PANTHER" id="PTHR38603">
    <property type="entry name" value="CHAPERONE NAPD"/>
    <property type="match status" value="1"/>
</dbReference>
<dbReference type="InterPro" id="IPR005623">
    <property type="entry name" value="Chaperone_NapD_NO3_reduct"/>
</dbReference>
<keyword evidence="5" id="KW-1185">Reference proteome</keyword>
<keyword evidence="2" id="KW-0963">Cytoplasm</keyword>
<evidence type="ECO:0000256" key="1">
    <source>
        <dbReference type="ARBA" id="ARBA00004496"/>
    </source>
</evidence>
<keyword evidence="3" id="KW-0143">Chaperone</keyword>
<evidence type="ECO:0000256" key="2">
    <source>
        <dbReference type="ARBA" id="ARBA00022490"/>
    </source>
</evidence>
<dbReference type="PANTHER" id="PTHR38603:SF1">
    <property type="entry name" value="CHAPERONE NAPD"/>
    <property type="match status" value="1"/>
</dbReference>
<reference evidence="4 5" key="1">
    <citation type="submission" date="2016-04" db="EMBL/GenBank/DDBJ databases">
        <title>Genome analysis of Thermosulfurimonas dismutans, the first thermophilic sulfur-disproportionating bacterium of the phylum Thermodesulfobacteria.</title>
        <authorList>
            <person name="Mardanov A.V."/>
            <person name="Beletsky A.V."/>
            <person name="Kadnikov V.V."/>
            <person name="Slobodkin A.I."/>
            <person name="Ravin N.V."/>
        </authorList>
    </citation>
    <scope>NUCLEOTIDE SEQUENCE [LARGE SCALE GENOMIC DNA]</scope>
    <source>
        <strain evidence="4 5">S95</strain>
    </source>
</reference>
<dbReference type="EMBL" id="LWLG01000002">
    <property type="protein sequence ID" value="OAQ21380.1"/>
    <property type="molecule type" value="Genomic_DNA"/>
</dbReference>
<proteinExistence type="predicted"/>
<accession>A0A179D5K1</accession>
<gene>
    <name evidence="4" type="ORF">TDIS_0601</name>
</gene>
<dbReference type="AlphaFoldDB" id="A0A179D5K1"/>
<comment type="subcellular location">
    <subcellularLocation>
        <location evidence="1">Cytoplasm</location>
    </subcellularLocation>
</comment>
<protein>
    <submittedName>
        <fullName evidence="4">Periplasmic nitrate reductase, cytoplasmic chaperone NapD</fullName>
    </submittedName>
</protein>
<dbReference type="GO" id="GO:0005737">
    <property type="term" value="C:cytoplasm"/>
    <property type="evidence" value="ECO:0007669"/>
    <property type="project" value="UniProtKB-SubCell"/>
</dbReference>
<name>A0A179D5K1_9BACT</name>
<dbReference type="GO" id="GO:0051224">
    <property type="term" value="P:negative regulation of protein transport"/>
    <property type="evidence" value="ECO:0007669"/>
    <property type="project" value="TreeGrafter"/>
</dbReference>
<dbReference type="Pfam" id="PF03927">
    <property type="entry name" value="NapD"/>
    <property type="match status" value="1"/>
</dbReference>